<dbReference type="CDD" id="cd00096">
    <property type="entry name" value="Ig"/>
    <property type="match status" value="1"/>
</dbReference>
<evidence type="ECO:0000256" key="1">
    <source>
        <dbReference type="ARBA" id="ARBA00022729"/>
    </source>
</evidence>
<evidence type="ECO:0000259" key="4">
    <source>
        <dbReference type="PROSITE" id="PS50835"/>
    </source>
</evidence>
<evidence type="ECO:0000256" key="3">
    <source>
        <dbReference type="SAM" id="MobiDB-lite"/>
    </source>
</evidence>
<feature type="compositionally biased region" description="Polar residues" evidence="3">
    <location>
        <begin position="623"/>
        <end position="632"/>
    </location>
</feature>
<feature type="compositionally biased region" description="Low complexity" evidence="3">
    <location>
        <begin position="665"/>
        <end position="686"/>
    </location>
</feature>
<feature type="compositionally biased region" description="Polar residues" evidence="3">
    <location>
        <begin position="756"/>
        <end position="765"/>
    </location>
</feature>
<feature type="region of interest" description="Disordered" evidence="3">
    <location>
        <begin position="1"/>
        <end position="80"/>
    </location>
</feature>
<dbReference type="Proteomes" id="UP000095280">
    <property type="component" value="Unplaced"/>
</dbReference>
<feature type="region of interest" description="Disordered" evidence="3">
    <location>
        <begin position="621"/>
        <end position="873"/>
    </location>
</feature>
<proteinExistence type="predicted"/>
<feature type="compositionally biased region" description="Low complexity" evidence="3">
    <location>
        <begin position="735"/>
        <end position="753"/>
    </location>
</feature>
<dbReference type="PANTHER" id="PTHR45080">
    <property type="entry name" value="CONTACTIN 5"/>
    <property type="match status" value="1"/>
</dbReference>
<feature type="region of interest" description="Disordered" evidence="3">
    <location>
        <begin position="319"/>
        <end position="365"/>
    </location>
</feature>
<dbReference type="PROSITE" id="PS50835">
    <property type="entry name" value="IG_LIKE"/>
    <property type="match status" value="4"/>
</dbReference>
<feature type="domain" description="Ig-like" evidence="4">
    <location>
        <begin position="1180"/>
        <end position="1273"/>
    </location>
</feature>
<dbReference type="InterPro" id="IPR013783">
    <property type="entry name" value="Ig-like_fold"/>
</dbReference>
<evidence type="ECO:0000313" key="6">
    <source>
        <dbReference type="WBParaSite" id="maker-uti_cns_0049234-snap-gene-0.7-mRNA-1"/>
    </source>
</evidence>
<dbReference type="GO" id="GO:0005886">
    <property type="term" value="C:plasma membrane"/>
    <property type="evidence" value="ECO:0007669"/>
    <property type="project" value="TreeGrafter"/>
</dbReference>
<dbReference type="PANTHER" id="PTHR45080:SF8">
    <property type="entry name" value="IG-LIKE DOMAIN-CONTAINING PROTEIN"/>
    <property type="match status" value="1"/>
</dbReference>
<organism evidence="5 6">
    <name type="scientific">Macrostomum lignano</name>
    <dbReference type="NCBI Taxonomy" id="282301"/>
    <lineage>
        <taxon>Eukaryota</taxon>
        <taxon>Metazoa</taxon>
        <taxon>Spiralia</taxon>
        <taxon>Lophotrochozoa</taxon>
        <taxon>Platyhelminthes</taxon>
        <taxon>Rhabditophora</taxon>
        <taxon>Macrostomorpha</taxon>
        <taxon>Macrostomida</taxon>
        <taxon>Macrostomidae</taxon>
        <taxon>Macrostomum</taxon>
    </lineage>
</organism>
<dbReference type="Pfam" id="PF07679">
    <property type="entry name" value="I-set"/>
    <property type="match status" value="4"/>
</dbReference>
<feature type="region of interest" description="Disordered" evidence="3">
    <location>
        <begin position="199"/>
        <end position="265"/>
    </location>
</feature>
<feature type="compositionally biased region" description="Low complexity" evidence="3">
    <location>
        <begin position="62"/>
        <end position="73"/>
    </location>
</feature>
<keyword evidence="1" id="KW-0732">Signal</keyword>
<feature type="compositionally biased region" description="Low complexity" evidence="3">
    <location>
        <begin position="12"/>
        <end position="30"/>
    </location>
</feature>
<feature type="compositionally biased region" description="Basic and acidic residues" evidence="3">
    <location>
        <begin position="221"/>
        <end position="231"/>
    </location>
</feature>
<dbReference type="Gene3D" id="2.60.40.10">
    <property type="entry name" value="Immunoglobulins"/>
    <property type="match status" value="5"/>
</dbReference>
<feature type="domain" description="Ig-like" evidence="4">
    <location>
        <begin position="1384"/>
        <end position="1475"/>
    </location>
</feature>
<feature type="compositionally biased region" description="Gly residues" evidence="3">
    <location>
        <begin position="199"/>
        <end position="211"/>
    </location>
</feature>
<feature type="compositionally biased region" description="Basic and acidic residues" evidence="3">
    <location>
        <begin position="846"/>
        <end position="861"/>
    </location>
</feature>
<sequence length="1481" mass="158262">MDIFAYLKGNPSSGESASSQPQSQQQQQSQITRNQHRPLLRSETDASADQPPQWRRGSPQAGSNSSNGSSSTSKTPAVRRAVSSLIDYSRRPVFTSFNNRQLAGLESSALRLGLSSVAATPLTEADQPPDDPCSSSGPLNYLHADEGFVRSPPPIHLDRIRRMTSRDRSFLRSPTSPVMASATVADRLSDGIGLRGRGDGYAGAGGGGSGDSNGDATDEVSQLRESIERMRQRQQRPATSAASSAATKTANEPNSKENSAEKPSSVDSLLHSLAFNSIQGALEKFSTVAEAETAFDEEDSQLQTANKREVLRLLAARGGTGANNGAAQKSTKTEEATARVAAGTSDSPAVKPEVKAAIPTTKPPIKTLFPRQLVLNQSQQPQKQFQEKSQTERSTRLLDTAKPAAATNAATTSSSLSIRRNSKPTAAGATAESESEDRPLIPDKQKKSLILSVSDRLSLEVRIRRGLSRRHVQLCRLDGSPVDSTQFRVSVIGESLRIEKRQLAMDDMGNYRVQVDDGAGKSETVEFNIAPPQHDKLTVTQPLADATAQEGGQLQLECLVAGLCDKCSLQWRCPPQSYRYKSLTQRDAVNGDARVTLTVARLRRDDGGEYRLVVQHDAESCESAASVTVTDRSSASPTTTAGGGGAASGGGGGGGQSRWSRRASEQSSSTATAKSSSGSDGQQKSAANNSSTGAPKEVNKATLAPKFSSSAEVPAANKRTSIVRETGPETRKASKSSAPASSATTVSASLSKVTDSHASLSSKTSVAGPAVQAVAKTAATESKVPAAVAPPVNAGPKRTVIVRETTPEKQDAAKETPKSSAPATTAAPIVATKTATSSEVSTAAPKKTEKPEEKLEAEKSELAPAVTAAPTVSSVTFPRRSLPTLMEEPVKEAQLSKVARAAAEDENANKSDKSHPVCNKPQPTHSDHLLYQLEASKTVSNKSPTLQPEFETPLPEILCADELQEIHLSVVATPNSGVSNGLVCHWLFEGKPIDSRNWDCEVAEAPDGTFCLVVDRARACYSGEYTAVLECPGAEVSTASCKCLVTVHEAQPMVGRHFPAQVRVRAGDSTATTVACQLNAASNVRTRVRKDGRLLSLDPSKFELDLNEDTHCCTLKLKGLTESDSGKYEIMFSNRTGRSASSLSIHVQPDESSDKANTAATIAEKKVETTVSKQLVDEAPVKLEFEKELTDQAANVGDKDLKLACCLRQPDKHSVALWFFNTDPISDKIPVGDDSLVQEFDGRTASLTIRQLAIEHAGLYACGVKNSVSQIVSKCHLSVKPLATVPVIAKRLENQRVKESGNIVLQAELAAIDRDCNVRWYQNDQDLCRISGLQMEFNGRIARLVIRDAYLNDSGRYKVVITNEAGVDRSECVVEVDEKPVPLPRIIRPLQSCSKRPGQPLTLSCELDSPPSKDCRVDWYFYDSLIDVDSSNLDIACHASSVSLTIGCLTEGDEGQYTVRIANKSGEASSQCAVTVEKKPQ</sequence>
<reference evidence="6" key="1">
    <citation type="submission" date="2016-11" db="UniProtKB">
        <authorList>
            <consortium name="WormBaseParasite"/>
        </authorList>
    </citation>
    <scope>IDENTIFICATION</scope>
</reference>
<keyword evidence="5" id="KW-1185">Reference proteome</keyword>
<dbReference type="SUPFAM" id="SSF48726">
    <property type="entry name" value="Immunoglobulin"/>
    <property type="match status" value="5"/>
</dbReference>
<dbReference type="WBParaSite" id="maker-uti_cns_0049234-snap-gene-0.7-mRNA-1">
    <property type="protein sequence ID" value="maker-uti_cns_0049234-snap-gene-0.7-mRNA-1"/>
    <property type="gene ID" value="maker-uti_cns_0049234-snap-gene-0.7"/>
</dbReference>
<feature type="compositionally biased region" description="Low complexity" evidence="3">
    <location>
        <begin position="400"/>
        <end position="417"/>
    </location>
</feature>
<dbReference type="SMART" id="SM00409">
    <property type="entry name" value="IG"/>
    <property type="match status" value="7"/>
</dbReference>
<feature type="domain" description="Ig-like" evidence="4">
    <location>
        <begin position="532"/>
        <end position="628"/>
    </location>
</feature>
<accession>A0A1I8JM63</accession>
<feature type="region of interest" description="Disordered" evidence="3">
    <location>
        <begin position="377"/>
        <end position="443"/>
    </location>
</feature>
<dbReference type="InterPro" id="IPR003599">
    <property type="entry name" value="Ig_sub"/>
</dbReference>
<feature type="region of interest" description="Disordered" evidence="3">
    <location>
        <begin position="899"/>
        <end position="925"/>
    </location>
</feature>
<keyword evidence="2" id="KW-1015">Disulfide bond</keyword>
<protein>
    <submittedName>
        <fullName evidence="6">Ig-like domain-containing protein</fullName>
    </submittedName>
</protein>
<dbReference type="GO" id="GO:0007156">
    <property type="term" value="P:homophilic cell adhesion via plasma membrane adhesion molecules"/>
    <property type="evidence" value="ECO:0007669"/>
    <property type="project" value="TreeGrafter"/>
</dbReference>
<feature type="compositionally biased region" description="Low complexity" evidence="3">
    <location>
        <begin position="818"/>
        <end position="836"/>
    </location>
</feature>
<feature type="compositionally biased region" description="Basic and acidic residues" evidence="3">
    <location>
        <begin position="805"/>
        <end position="817"/>
    </location>
</feature>
<dbReference type="InterPro" id="IPR036179">
    <property type="entry name" value="Ig-like_dom_sf"/>
</dbReference>
<dbReference type="InterPro" id="IPR050958">
    <property type="entry name" value="Cell_Adh-Cytoskel_Orgn"/>
</dbReference>
<evidence type="ECO:0000256" key="2">
    <source>
        <dbReference type="ARBA" id="ARBA00023157"/>
    </source>
</evidence>
<feature type="compositionally biased region" description="Gly residues" evidence="3">
    <location>
        <begin position="641"/>
        <end position="656"/>
    </location>
</feature>
<feature type="domain" description="Ig-like" evidence="4">
    <location>
        <begin position="1286"/>
        <end position="1375"/>
    </location>
</feature>
<dbReference type="InterPro" id="IPR013098">
    <property type="entry name" value="Ig_I-set"/>
</dbReference>
<feature type="compositionally biased region" description="Basic and acidic residues" evidence="3">
    <location>
        <begin position="385"/>
        <end position="396"/>
    </location>
</feature>
<evidence type="ECO:0000313" key="5">
    <source>
        <dbReference type="Proteomes" id="UP000095280"/>
    </source>
</evidence>
<feature type="compositionally biased region" description="Low complexity" evidence="3">
    <location>
        <begin position="238"/>
        <end position="250"/>
    </location>
</feature>
<dbReference type="InterPro" id="IPR007110">
    <property type="entry name" value="Ig-like_dom"/>
</dbReference>
<name>A0A1I8JM63_9PLAT</name>